<gene>
    <name evidence="2" type="ORF">M0R45_007374</name>
</gene>
<evidence type="ECO:0000313" key="2">
    <source>
        <dbReference type="EMBL" id="KAK9941676.1"/>
    </source>
</evidence>
<dbReference type="PANTHER" id="PTHR15682">
    <property type="entry name" value="UNHEALTHY RIBOSOME BIOGENESIS PROTEIN 2 HOMOLOG"/>
    <property type="match status" value="1"/>
</dbReference>
<dbReference type="InterPro" id="IPR018849">
    <property type="entry name" value="Urb2/Npa2_C"/>
</dbReference>
<dbReference type="PANTHER" id="PTHR15682:SF2">
    <property type="entry name" value="UNHEALTHY RIBOSOME BIOGENESIS PROTEIN 2 HOMOLOG"/>
    <property type="match status" value="1"/>
</dbReference>
<dbReference type="AlphaFoldDB" id="A0AAW1XZ00"/>
<proteinExistence type="predicted"/>
<reference evidence="2 3" key="1">
    <citation type="journal article" date="2023" name="G3 (Bethesda)">
        <title>A chromosome-length genome assembly and annotation of blackberry (Rubus argutus, cv. 'Hillquist').</title>
        <authorList>
            <person name="Bruna T."/>
            <person name="Aryal R."/>
            <person name="Dudchenko O."/>
            <person name="Sargent D.J."/>
            <person name="Mead D."/>
            <person name="Buti M."/>
            <person name="Cavallini A."/>
            <person name="Hytonen T."/>
            <person name="Andres J."/>
            <person name="Pham M."/>
            <person name="Weisz D."/>
            <person name="Mascagni F."/>
            <person name="Usai G."/>
            <person name="Natali L."/>
            <person name="Bassil N."/>
            <person name="Fernandez G.E."/>
            <person name="Lomsadze A."/>
            <person name="Armour M."/>
            <person name="Olukolu B."/>
            <person name="Poorten T."/>
            <person name="Britton C."/>
            <person name="Davik J."/>
            <person name="Ashrafi H."/>
            <person name="Aiden E.L."/>
            <person name="Borodovsky M."/>
            <person name="Worthington M."/>
        </authorList>
    </citation>
    <scope>NUCLEOTIDE SEQUENCE [LARGE SCALE GENOMIC DNA]</scope>
    <source>
        <strain evidence="2">PI 553951</strain>
    </source>
</reference>
<dbReference type="EMBL" id="JBEDUW010000002">
    <property type="protein sequence ID" value="KAK9941676.1"/>
    <property type="molecule type" value="Genomic_DNA"/>
</dbReference>
<evidence type="ECO:0000259" key="1">
    <source>
        <dbReference type="Pfam" id="PF10441"/>
    </source>
</evidence>
<name>A0AAW1XZ00_RUBAR</name>
<feature type="domain" description="Nucleolar 27S pre-rRNA processing Urb2/Npa2 C-terminal" evidence="1">
    <location>
        <begin position="978"/>
        <end position="1216"/>
    </location>
</feature>
<comment type="caution">
    <text evidence="2">The sequence shown here is derived from an EMBL/GenBank/DDBJ whole genome shotgun (WGS) entry which is preliminary data.</text>
</comment>
<keyword evidence="3" id="KW-1185">Reference proteome</keyword>
<dbReference type="GO" id="GO:0042254">
    <property type="term" value="P:ribosome biogenesis"/>
    <property type="evidence" value="ECO:0007669"/>
    <property type="project" value="TreeGrafter"/>
</dbReference>
<dbReference type="Pfam" id="PF10441">
    <property type="entry name" value="Urb2"/>
    <property type="match status" value="1"/>
</dbReference>
<dbReference type="GO" id="GO:0005730">
    <property type="term" value="C:nucleolus"/>
    <property type="evidence" value="ECO:0007669"/>
    <property type="project" value="TreeGrafter"/>
</dbReference>
<sequence>MSTEMGNSFSFSGRDWMEMSDWISGGFFSWIMQPSASLLAVIQSVSSIFCKDCALDSCPLTYVMHVMACERLVDLNNHIKSFEYLIKNGDNLVQAAHISSLRQEAAGLTAFMMEHLSLVSEDQQRIFTSADTTNNKMVAYESDEWDFSICSVNKKSLPTAVWWIVCQNIHAWCPHATEKDLKRFLSLLIHTSLPCVRSSFGVVIDHKNHEAERLKKVTLHQISSQCFIDSGLYEQRFVRRYFAKRFCRALKKSTVPIISDFSSGNGKFKSSPNWPEVLSELENAAVAVSYNKLNVFDCSSASSCKGQNSLLSTIMKFTACQSLLNLLSCMPKGHLNSRSFSRFVTSILNLERIVVGGLLDYQNALYSTYYYELFRLFVSCRKALRYIIMVCDETVASQNSESQLLFQDSFPVLWLYKSVYVVAVLRESFSKDIYYQVNDMILALLDHTFYVFLTLNKYQSNHAVHFLEVAELNSGFAHEQRNSLNSSNYIEAWKSVNIVAKILKEQMQSLLVYLKDGICNGKEGVGVDALNLNRFSSIISCLSGFLWGLACVVIHTDGRNSDVKANLSRWKLEPISELNLCINVFAEISSLLLQMFIFDNNQQSTTICDAHNLPKSDDNVDLLGAEMIFPEGHDVDTDMPCGGLQDASAVAETCSASSDIHDDAVIGSVHKRKSRLKDANSVVSVLSDVDSFELQSLNKPLLRSMLKGDLPDAAFLLRQLLFASSAILRLNLHIKSTPMSASLVHKFAGIMQVLLLESVDTSQVPHFYYFVCLDGVLKYLEELGNHFPLTNPTLSRNLFEKMVQLQLWALGKCITLQGKRATLASHETSAKTLLPMGFSEASLSGSQYLLDEFKARLRSTFTVFIKKSTELHLQSAVQAIERALVGVREGCTLRYDIYAGSEDGGKVSSIVASGIDCLDLVLEFVSGRNLSVVKKYIQRLIACVFNVIVHLQSPLIFYERFIHIKGDGDPDPGTVILMCVDVLARISGKHAMYKMDPWHVAHSLRIPSALFQDFHLLKFIEAPVPNDSSTIPNSQASDPVASVHVSGIDKQYSIGLFSACCRLLHNVVKHHKSECEGYVAVLQASVRVLLYCLEKLDAVAEAREGFFSWEVEEGVKCACSFRRIYEELRQQKDIFGPYCYQFLAYYIQLYSGYGPRKTGIKREIDEALRPGVYALIDVCSADDLQRLHTSFGEGPCRNTLATLKHDYELNFQYQGKV</sequence>
<dbReference type="Proteomes" id="UP001457282">
    <property type="component" value="Unassembled WGS sequence"/>
</dbReference>
<organism evidence="2 3">
    <name type="scientific">Rubus argutus</name>
    <name type="common">Southern blackberry</name>
    <dbReference type="NCBI Taxonomy" id="59490"/>
    <lineage>
        <taxon>Eukaryota</taxon>
        <taxon>Viridiplantae</taxon>
        <taxon>Streptophyta</taxon>
        <taxon>Embryophyta</taxon>
        <taxon>Tracheophyta</taxon>
        <taxon>Spermatophyta</taxon>
        <taxon>Magnoliopsida</taxon>
        <taxon>eudicotyledons</taxon>
        <taxon>Gunneridae</taxon>
        <taxon>Pentapetalae</taxon>
        <taxon>rosids</taxon>
        <taxon>fabids</taxon>
        <taxon>Rosales</taxon>
        <taxon>Rosaceae</taxon>
        <taxon>Rosoideae</taxon>
        <taxon>Rosoideae incertae sedis</taxon>
        <taxon>Rubus</taxon>
    </lineage>
</organism>
<accession>A0AAW1XZ00</accession>
<dbReference type="InterPro" id="IPR052609">
    <property type="entry name" value="Ribosome_Biogenesis_Reg"/>
</dbReference>
<evidence type="ECO:0000313" key="3">
    <source>
        <dbReference type="Proteomes" id="UP001457282"/>
    </source>
</evidence>
<protein>
    <recommendedName>
        <fullName evidence="1">Nucleolar 27S pre-rRNA processing Urb2/Npa2 C-terminal domain-containing protein</fullName>
    </recommendedName>
</protein>